<feature type="chain" id="PRO_5014570083" evidence="1">
    <location>
        <begin position="17"/>
        <end position="173"/>
    </location>
</feature>
<gene>
    <name evidence="3" type="primary">8239463</name>
    <name evidence="2" type="ORF">Phum_PHUM145890</name>
</gene>
<dbReference type="EMBL" id="DS235100">
    <property type="protein sequence ID" value="EEB11934.1"/>
    <property type="molecule type" value="Genomic_DNA"/>
</dbReference>
<evidence type="ECO:0000313" key="2">
    <source>
        <dbReference type="EMBL" id="EEB11934.1"/>
    </source>
</evidence>
<dbReference type="Proteomes" id="UP000009046">
    <property type="component" value="Unassembled WGS sequence"/>
</dbReference>
<evidence type="ECO:0000313" key="4">
    <source>
        <dbReference type="Proteomes" id="UP000009046"/>
    </source>
</evidence>
<sequence length="173" mass="19171">MFLCYVLIFLSPVVIAMPSSIVYQQPSSGLNAINTCLTNSFGQCPNVLLQPQIHNPVLSLPVVQKTPLYTPVTHKTVLTPTHHKPLIIPHIHKPILRPPIIPKPLVIPILPKSLISPIRDAILPIKIIPFFQSLLDIFGKSVGLQSKSNYLQPVTIQGQSLNNIIDYPKTYHG</sequence>
<dbReference type="CTD" id="8239463"/>
<keyword evidence="1" id="KW-0732">Signal</keyword>
<dbReference type="RefSeq" id="XP_002424672.1">
    <property type="nucleotide sequence ID" value="XM_002424627.1"/>
</dbReference>
<dbReference type="EMBL" id="AAZO01001689">
    <property type="status" value="NOT_ANNOTATED_CDS"/>
    <property type="molecule type" value="Genomic_DNA"/>
</dbReference>
<dbReference type="AlphaFoldDB" id="E0VF45"/>
<dbReference type="GeneID" id="8239463"/>
<name>E0VF45_PEDHC</name>
<evidence type="ECO:0000313" key="3">
    <source>
        <dbReference type="EnsemblMetazoa" id="PHUM145890-PA"/>
    </source>
</evidence>
<dbReference type="KEGG" id="phu:Phum_PHUM145890"/>
<dbReference type="EnsemblMetazoa" id="PHUM145890-RA">
    <property type="protein sequence ID" value="PHUM145890-PA"/>
    <property type="gene ID" value="PHUM145890"/>
</dbReference>
<proteinExistence type="predicted"/>
<reference evidence="2" key="1">
    <citation type="submission" date="2007-04" db="EMBL/GenBank/DDBJ databases">
        <title>Annotation of Pediculus humanus corporis strain USDA.</title>
        <authorList>
            <person name="Kirkness E."/>
            <person name="Hannick L."/>
            <person name="Hass B."/>
            <person name="Bruggner R."/>
            <person name="Lawson D."/>
            <person name="Bidwell S."/>
            <person name="Joardar V."/>
            <person name="Caler E."/>
            <person name="Walenz B."/>
            <person name="Inman J."/>
            <person name="Schobel S."/>
            <person name="Galinsky K."/>
            <person name="Amedeo P."/>
            <person name="Strausberg R."/>
        </authorList>
    </citation>
    <scope>NUCLEOTIDE SEQUENCE</scope>
    <source>
        <strain evidence="2">USDA</strain>
    </source>
</reference>
<evidence type="ECO:0000256" key="1">
    <source>
        <dbReference type="SAM" id="SignalP"/>
    </source>
</evidence>
<organism>
    <name type="scientific">Pediculus humanus subsp. corporis</name>
    <name type="common">Body louse</name>
    <dbReference type="NCBI Taxonomy" id="121224"/>
    <lineage>
        <taxon>Eukaryota</taxon>
        <taxon>Metazoa</taxon>
        <taxon>Ecdysozoa</taxon>
        <taxon>Arthropoda</taxon>
        <taxon>Hexapoda</taxon>
        <taxon>Insecta</taxon>
        <taxon>Pterygota</taxon>
        <taxon>Neoptera</taxon>
        <taxon>Paraneoptera</taxon>
        <taxon>Psocodea</taxon>
        <taxon>Troctomorpha</taxon>
        <taxon>Phthiraptera</taxon>
        <taxon>Anoplura</taxon>
        <taxon>Pediculidae</taxon>
        <taxon>Pediculus</taxon>
    </lineage>
</organism>
<reference evidence="3" key="3">
    <citation type="submission" date="2021-02" db="UniProtKB">
        <authorList>
            <consortium name="EnsemblMetazoa"/>
        </authorList>
    </citation>
    <scope>IDENTIFICATION</scope>
    <source>
        <strain evidence="3">USDA</strain>
    </source>
</reference>
<accession>E0VF45</accession>
<reference evidence="2" key="2">
    <citation type="submission" date="2007-04" db="EMBL/GenBank/DDBJ databases">
        <title>The genome of the human body louse.</title>
        <authorList>
            <consortium name="The Human Body Louse Genome Consortium"/>
            <person name="Kirkness E."/>
            <person name="Walenz B."/>
            <person name="Hass B."/>
            <person name="Bruggner R."/>
            <person name="Strausberg R."/>
        </authorList>
    </citation>
    <scope>NUCLEOTIDE SEQUENCE</scope>
    <source>
        <strain evidence="2">USDA</strain>
    </source>
</reference>
<dbReference type="InParanoid" id="E0VF45"/>
<dbReference type="VEuPathDB" id="VectorBase:PHUM145890"/>
<dbReference type="HOGENOM" id="CLU_1549478_0_0_1"/>
<feature type="signal peptide" evidence="1">
    <location>
        <begin position="1"/>
        <end position="16"/>
    </location>
</feature>
<keyword evidence="4" id="KW-1185">Reference proteome</keyword>
<protein>
    <submittedName>
        <fullName evidence="2 3">Uncharacterized protein</fullName>
    </submittedName>
</protein>